<comment type="caution">
    <text evidence="4">The sequence shown here is derived from an EMBL/GenBank/DDBJ whole genome shotgun (WGS) entry which is preliminary data.</text>
</comment>
<organism evidence="4 5">
    <name type="scientific">Mycena citricolor</name>
    <dbReference type="NCBI Taxonomy" id="2018698"/>
    <lineage>
        <taxon>Eukaryota</taxon>
        <taxon>Fungi</taxon>
        <taxon>Dikarya</taxon>
        <taxon>Basidiomycota</taxon>
        <taxon>Agaricomycotina</taxon>
        <taxon>Agaricomycetes</taxon>
        <taxon>Agaricomycetidae</taxon>
        <taxon>Agaricales</taxon>
        <taxon>Marasmiineae</taxon>
        <taxon>Mycenaceae</taxon>
        <taxon>Mycena</taxon>
    </lineage>
</organism>
<feature type="signal peptide" evidence="3">
    <location>
        <begin position="1"/>
        <end position="19"/>
    </location>
</feature>
<proteinExistence type="predicted"/>
<dbReference type="SUPFAM" id="SSF50630">
    <property type="entry name" value="Acid proteases"/>
    <property type="match status" value="1"/>
</dbReference>
<dbReference type="GO" id="GO:0004190">
    <property type="term" value="F:aspartic-type endopeptidase activity"/>
    <property type="evidence" value="ECO:0007669"/>
    <property type="project" value="UniProtKB-KW"/>
</dbReference>
<evidence type="ECO:0000256" key="3">
    <source>
        <dbReference type="SAM" id="SignalP"/>
    </source>
</evidence>
<accession>A0AAD2GYU5</accession>
<dbReference type="InterPro" id="IPR021109">
    <property type="entry name" value="Peptidase_aspartic_dom_sf"/>
</dbReference>
<sequence length="854" mass="93311">MRGVVLLVSFLHCVQSSWAFKFAIARPPKASSSSSTGGDNNLINKGDQRYTANITIAGTVVNVILDTGSSDLYVHPPGGLSSNLFNDTRIPANLTFGDGSDFVAGEICIAKFELGGAVVPFQAFVNVQQESADNQADEAEAIFGLWGLGFNTPGASVVMTRLLARIRKSKTQMEVGDESRTSRSVIDRWRLRENAHSDLRRNLREEIFVAVHDPTTVSFDDESLFDLVPDHLSRHNNLSPHSPSSPSLAWLFNAPSTPSNPSTPSSPSTHTPPIMANPIPMPARGDRNAPVFDSSRPHELRRYFSDLEFLLTRSAVTDAAEKKGHAVRFLSVDDQEIWEGLASFSDVRKSYEDFKAEVLGLYAGNDADRRFSLDDLDRLVGQTSRVGIHTKEDLTLFYRQFLHITTFLISKGRLSVSEQSRFFLRAMHPTSLAAAVRQRLQIKKPDVHPEDPYDLTDLYDAAKFVLAGSSSSFPSLPLPSPKAEVMVKPDPGISALVSSVSDLVRIIAAQQSTQPAAPVTTAPAPRRPRPDGCGYCSELDHFIGQCPHVVTDTRAGKCRRNTDGKVVLPSGAFVPGSIQGRNLRERISKWHEANPGQTAAAQMMLEVTHQNMFSSSCSGPEIARTFTLTDEERMEVLKAEMYQLQTRAQAKRAMETRNQPDAPDRTIPAPTRNSPPPVHAPVPAPVPPTSAPLPSTHPFAAARDGAYAPPKQRNLGVPAAKALPPRSAAPIYNPKDAATVFDSVLDTPITQTLRQVLSTAPEVRAQMREATSYRRAPAKTGDVAPQFFNAASVAVAVETEAWPYEDEDALDQMLHQQRDLDAHLASISEQFPAAYANASRPPPQDAWVVPDEFA</sequence>
<feature type="region of interest" description="Disordered" evidence="2">
    <location>
        <begin position="647"/>
        <end position="690"/>
    </location>
</feature>
<keyword evidence="1" id="KW-0645">Protease</keyword>
<evidence type="ECO:0000256" key="1">
    <source>
        <dbReference type="ARBA" id="ARBA00022750"/>
    </source>
</evidence>
<evidence type="ECO:0000256" key="2">
    <source>
        <dbReference type="SAM" id="MobiDB-lite"/>
    </source>
</evidence>
<feature type="compositionally biased region" description="Pro residues" evidence="2">
    <location>
        <begin position="673"/>
        <end position="690"/>
    </location>
</feature>
<protein>
    <recommendedName>
        <fullName evidence="6">Peptidase A1 domain-containing protein</fullName>
    </recommendedName>
</protein>
<keyword evidence="5" id="KW-1185">Reference proteome</keyword>
<keyword evidence="3" id="KW-0732">Signal</keyword>
<keyword evidence="1" id="KW-0378">Hydrolase</keyword>
<dbReference type="Gene3D" id="2.40.70.10">
    <property type="entry name" value="Acid Proteases"/>
    <property type="match status" value="1"/>
</dbReference>
<dbReference type="Proteomes" id="UP001295794">
    <property type="component" value="Unassembled WGS sequence"/>
</dbReference>
<feature type="region of interest" description="Disordered" evidence="2">
    <location>
        <begin position="235"/>
        <end position="278"/>
    </location>
</feature>
<dbReference type="PROSITE" id="PS00141">
    <property type="entry name" value="ASP_PROTEASE"/>
    <property type="match status" value="1"/>
</dbReference>
<dbReference type="EMBL" id="CAVNYO010000109">
    <property type="protein sequence ID" value="CAK5266428.1"/>
    <property type="molecule type" value="Genomic_DNA"/>
</dbReference>
<name>A0AAD2GYU5_9AGAR</name>
<feature type="compositionally biased region" description="Low complexity" evidence="2">
    <location>
        <begin position="235"/>
        <end position="248"/>
    </location>
</feature>
<dbReference type="InterPro" id="IPR001969">
    <property type="entry name" value="Aspartic_peptidase_AS"/>
</dbReference>
<feature type="compositionally biased region" description="Low complexity" evidence="2">
    <location>
        <begin position="255"/>
        <end position="278"/>
    </location>
</feature>
<reference evidence="4" key="1">
    <citation type="submission" date="2023-11" db="EMBL/GenBank/DDBJ databases">
        <authorList>
            <person name="De Vega J J."/>
            <person name="De Vega J J."/>
        </authorList>
    </citation>
    <scope>NUCLEOTIDE SEQUENCE</scope>
</reference>
<feature type="chain" id="PRO_5042080565" description="Peptidase A1 domain-containing protein" evidence="3">
    <location>
        <begin position="20"/>
        <end position="854"/>
    </location>
</feature>
<dbReference type="GO" id="GO:0006508">
    <property type="term" value="P:proteolysis"/>
    <property type="evidence" value="ECO:0007669"/>
    <property type="project" value="InterPro"/>
</dbReference>
<dbReference type="AlphaFoldDB" id="A0AAD2GYU5"/>
<evidence type="ECO:0008006" key="6">
    <source>
        <dbReference type="Google" id="ProtNLM"/>
    </source>
</evidence>
<evidence type="ECO:0000313" key="4">
    <source>
        <dbReference type="EMBL" id="CAK5266428.1"/>
    </source>
</evidence>
<keyword evidence="1" id="KW-0064">Aspartyl protease</keyword>
<evidence type="ECO:0000313" key="5">
    <source>
        <dbReference type="Proteomes" id="UP001295794"/>
    </source>
</evidence>
<gene>
    <name evidence="4" type="ORF">MYCIT1_LOCUS8148</name>
</gene>